<reference evidence="1 2" key="1">
    <citation type="submission" date="2016-11" db="EMBL/GenBank/DDBJ databases">
        <authorList>
            <person name="Jaros S."/>
            <person name="Januszkiewicz K."/>
            <person name="Wedrychowicz H."/>
        </authorList>
    </citation>
    <scope>NUCLEOTIDE SEQUENCE [LARGE SCALE GENOMIC DNA]</scope>
    <source>
        <strain evidence="1 2">DSM 14916</strain>
    </source>
</reference>
<proteinExistence type="predicted"/>
<name>A0A1M6MX74_9PROT</name>
<dbReference type="RefSeq" id="WP_073137286.1">
    <property type="nucleotide sequence ID" value="NZ_FQZF01000023.1"/>
</dbReference>
<protein>
    <recommendedName>
        <fullName evidence="3">SmpA / OmlA family protein</fullName>
    </recommendedName>
</protein>
<dbReference type="EMBL" id="FQZF01000023">
    <property type="protein sequence ID" value="SHJ88029.1"/>
    <property type="molecule type" value="Genomic_DNA"/>
</dbReference>
<sequence>MTASPGGPAPPLRAPLLAFLPALLPALLPLASCAPPGPDRAASLVLEEVLESHRASLAGLNTPAPAVTPVAARTAGPRRPGGGAPGSVAALLGQTPDALLATLGQPTRRRPEGQAEIWLYQGTHCALDVVLYREASAPRVAWAAARAAGTETRTEARCLSELVAG</sequence>
<dbReference type="Proteomes" id="UP000184387">
    <property type="component" value="Unassembled WGS sequence"/>
</dbReference>
<keyword evidence="2" id="KW-1185">Reference proteome</keyword>
<dbReference type="STRING" id="198092.SAMN02745194_03631"/>
<gene>
    <name evidence="1" type="ORF">SAMN02745194_03631</name>
</gene>
<accession>A0A1M6MX74</accession>
<evidence type="ECO:0000313" key="2">
    <source>
        <dbReference type="Proteomes" id="UP000184387"/>
    </source>
</evidence>
<dbReference type="OrthoDB" id="8456317at2"/>
<organism evidence="1 2">
    <name type="scientific">Muricoccus roseus</name>
    <dbReference type="NCBI Taxonomy" id="198092"/>
    <lineage>
        <taxon>Bacteria</taxon>
        <taxon>Pseudomonadati</taxon>
        <taxon>Pseudomonadota</taxon>
        <taxon>Alphaproteobacteria</taxon>
        <taxon>Acetobacterales</taxon>
        <taxon>Roseomonadaceae</taxon>
        <taxon>Muricoccus</taxon>
    </lineage>
</organism>
<evidence type="ECO:0000313" key="1">
    <source>
        <dbReference type="EMBL" id="SHJ88029.1"/>
    </source>
</evidence>
<evidence type="ECO:0008006" key="3">
    <source>
        <dbReference type="Google" id="ProtNLM"/>
    </source>
</evidence>
<dbReference type="AlphaFoldDB" id="A0A1M6MX74"/>